<name>A0A8T0QPY9_PANVG</name>
<dbReference type="InterPro" id="IPR049306">
    <property type="entry name" value="GLV1-2"/>
</dbReference>
<feature type="compositionally biased region" description="Polar residues" evidence="1">
    <location>
        <begin position="84"/>
        <end position="98"/>
    </location>
</feature>
<evidence type="ECO:0000313" key="3">
    <source>
        <dbReference type="EMBL" id="KAG2575161.1"/>
    </source>
</evidence>
<organism evidence="3 4">
    <name type="scientific">Panicum virgatum</name>
    <name type="common">Blackwell switchgrass</name>
    <dbReference type="NCBI Taxonomy" id="38727"/>
    <lineage>
        <taxon>Eukaryota</taxon>
        <taxon>Viridiplantae</taxon>
        <taxon>Streptophyta</taxon>
        <taxon>Embryophyta</taxon>
        <taxon>Tracheophyta</taxon>
        <taxon>Spermatophyta</taxon>
        <taxon>Magnoliopsida</taxon>
        <taxon>Liliopsida</taxon>
        <taxon>Poales</taxon>
        <taxon>Poaceae</taxon>
        <taxon>PACMAD clade</taxon>
        <taxon>Panicoideae</taxon>
        <taxon>Panicodae</taxon>
        <taxon>Paniceae</taxon>
        <taxon>Panicinae</taxon>
        <taxon>Panicum</taxon>
        <taxon>Panicum sect. Hiantes</taxon>
    </lineage>
</organism>
<keyword evidence="2" id="KW-0732">Signal</keyword>
<reference evidence="3" key="1">
    <citation type="submission" date="2020-05" db="EMBL/GenBank/DDBJ databases">
        <title>WGS assembly of Panicum virgatum.</title>
        <authorList>
            <person name="Lovell J.T."/>
            <person name="Jenkins J."/>
            <person name="Shu S."/>
            <person name="Juenger T.E."/>
            <person name="Schmutz J."/>
        </authorList>
    </citation>
    <scope>NUCLEOTIDE SEQUENCE</scope>
    <source>
        <strain evidence="3">AP13</strain>
    </source>
</reference>
<dbReference type="PANTHER" id="PTHR33743:SF19">
    <property type="entry name" value="PROTEIN GOLVEN 6"/>
    <property type="match status" value="1"/>
</dbReference>
<feature type="chain" id="PRO_5035860844" evidence="2">
    <location>
        <begin position="24"/>
        <end position="168"/>
    </location>
</feature>
<dbReference type="EMBL" id="CM029049">
    <property type="protein sequence ID" value="KAG2575161.1"/>
    <property type="molecule type" value="Genomic_DNA"/>
</dbReference>
<gene>
    <name evidence="3" type="ORF">PVAP13_7KG417000</name>
</gene>
<comment type="caution">
    <text evidence="3">The sequence shown here is derived from an EMBL/GenBank/DDBJ whole genome shotgun (WGS) entry which is preliminary data.</text>
</comment>
<feature type="compositionally biased region" description="Low complexity" evidence="1">
    <location>
        <begin position="103"/>
        <end position="139"/>
    </location>
</feature>
<dbReference type="OrthoDB" id="678894at2759"/>
<evidence type="ECO:0000313" key="4">
    <source>
        <dbReference type="Proteomes" id="UP000823388"/>
    </source>
</evidence>
<dbReference type="PANTHER" id="PTHR33743">
    <property type="entry name" value="PROTEIN GOLVEN 6-RELATED"/>
    <property type="match status" value="1"/>
</dbReference>
<accession>A0A8T0QPY9</accession>
<protein>
    <submittedName>
        <fullName evidence="3">Uncharacterized protein</fullName>
    </submittedName>
</protein>
<evidence type="ECO:0000256" key="2">
    <source>
        <dbReference type="SAM" id="SignalP"/>
    </source>
</evidence>
<dbReference type="Proteomes" id="UP000823388">
    <property type="component" value="Chromosome 7K"/>
</dbReference>
<feature type="signal peptide" evidence="2">
    <location>
        <begin position="1"/>
        <end position="23"/>
    </location>
</feature>
<feature type="region of interest" description="Disordered" evidence="1">
    <location>
        <begin position="79"/>
        <end position="147"/>
    </location>
</feature>
<keyword evidence="4" id="KW-1185">Reference proteome</keyword>
<dbReference type="AlphaFoldDB" id="A0A8T0QPY9"/>
<proteinExistence type="predicted"/>
<evidence type="ECO:0000256" key="1">
    <source>
        <dbReference type="SAM" id="MobiDB-lite"/>
    </source>
</evidence>
<sequence length="168" mass="17463">MRTSAVAFAALLLLLLLATRAHGIRLNRQLHEAITSKEMAHPKPGAGEASIADSVKKHCTPEGRCSSAGKVKKALARAGETAEAKQQQQIGSSVNVHDTTVDAGATQQQAGQREAAGAASQGSPDDASAGAASTRVAARQRQTATYPDLMEIAGMDYSPATRKPPIHN</sequence>
<dbReference type="Pfam" id="PF21529">
    <property type="entry name" value="GLV1-2"/>
    <property type="match status" value="1"/>
</dbReference>